<feature type="region of interest" description="Disordered" evidence="11">
    <location>
        <begin position="1"/>
        <end position="38"/>
    </location>
</feature>
<evidence type="ECO:0000256" key="4">
    <source>
        <dbReference type="ARBA" id="ARBA00022553"/>
    </source>
</evidence>
<dbReference type="PANTHER" id="PTHR45436">
    <property type="entry name" value="SENSOR HISTIDINE KINASE YKOH"/>
    <property type="match status" value="1"/>
</dbReference>
<dbReference type="Pfam" id="PF00672">
    <property type="entry name" value="HAMP"/>
    <property type="match status" value="1"/>
</dbReference>
<evidence type="ECO:0000256" key="10">
    <source>
        <dbReference type="ARBA" id="ARBA00023136"/>
    </source>
</evidence>
<keyword evidence="6 12" id="KW-0812">Transmembrane</keyword>
<name>A0A1M4DXE1_9ACTN</name>
<dbReference type="InterPro" id="IPR005467">
    <property type="entry name" value="His_kinase_dom"/>
</dbReference>
<dbReference type="AlphaFoldDB" id="A0A1M4DXE1"/>
<dbReference type="PANTHER" id="PTHR45436:SF5">
    <property type="entry name" value="SENSOR HISTIDINE KINASE TRCS"/>
    <property type="match status" value="1"/>
</dbReference>
<evidence type="ECO:0000256" key="6">
    <source>
        <dbReference type="ARBA" id="ARBA00022692"/>
    </source>
</evidence>
<evidence type="ECO:0000256" key="2">
    <source>
        <dbReference type="ARBA" id="ARBA00004236"/>
    </source>
</evidence>
<dbReference type="SMART" id="SM00304">
    <property type="entry name" value="HAMP"/>
    <property type="match status" value="1"/>
</dbReference>
<evidence type="ECO:0000256" key="7">
    <source>
        <dbReference type="ARBA" id="ARBA00022777"/>
    </source>
</evidence>
<feature type="transmembrane region" description="Helical" evidence="12">
    <location>
        <begin position="69"/>
        <end position="90"/>
    </location>
</feature>
<dbReference type="PROSITE" id="PS50885">
    <property type="entry name" value="HAMP"/>
    <property type="match status" value="1"/>
</dbReference>
<keyword evidence="4" id="KW-0597">Phosphoprotein</keyword>
<dbReference type="SUPFAM" id="SSF55874">
    <property type="entry name" value="ATPase domain of HSP90 chaperone/DNA topoisomerase II/histidine kinase"/>
    <property type="match status" value="1"/>
</dbReference>
<evidence type="ECO:0000256" key="5">
    <source>
        <dbReference type="ARBA" id="ARBA00022679"/>
    </source>
</evidence>
<dbReference type="SUPFAM" id="SSF47384">
    <property type="entry name" value="Homodimeric domain of signal transducing histidine kinase"/>
    <property type="match status" value="1"/>
</dbReference>
<dbReference type="EMBL" id="LT559118">
    <property type="protein sequence ID" value="SBO91237.1"/>
    <property type="molecule type" value="Genomic_DNA"/>
</dbReference>
<dbReference type="InterPro" id="IPR003594">
    <property type="entry name" value="HATPase_dom"/>
</dbReference>
<organism evidence="15">
    <name type="scientific">Nonomuraea gerenzanensis</name>
    <dbReference type="NCBI Taxonomy" id="93944"/>
    <lineage>
        <taxon>Bacteria</taxon>
        <taxon>Bacillati</taxon>
        <taxon>Actinomycetota</taxon>
        <taxon>Actinomycetes</taxon>
        <taxon>Streptosporangiales</taxon>
        <taxon>Streptosporangiaceae</taxon>
        <taxon>Nonomuraea</taxon>
    </lineage>
</organism>
<sequence length="496" mass="51126">MTGEERAVAVGGGERAMTMGGGERAAAEGGASGEERAGAVGGGERAVAGGGVRGWERAVAGLSSVRLRATAAATLVVALALGLATLILVLSLRGSLVSLADAEAAKKAMAAVPYAETLEVKRADDAELAAGTPAQPLPTVAGKEGEVHLSDGRVARLADPDLMITKKKAAAATEWASPGEYAVAGVEVRTATGPATVLARVSLDSVQQALRTLYQALLPGVPALLAVVAGMTWLSVGRALGPVAAIRAKVADITARDLNQRVPVPRSKDEIAALATTVNGTLDRLETAVERHKRFVADAAHELRSPIATLRARLELAEPSELTEEALADVERLQSLAADLLMLAKLDAGEPLRAAELDLGQVAAEAALRARRRPEVRVELDVEPDVVLQGSSAHLDRLVTNLADNAVRHAASTVRVRVAAEGGEAVLKVSDDGPGIPPGQREAVFGRFTRLDEARARDAGGAGLGLPIARDIALLHGGSLVYGDGGFVARFPLRDG</sequence>
<keyword evidence="7 15" id="KW-0418">Kinase</keyword>
<evidence type="ECO:0000256" key="9">
    <source>
        <dbReference type="ARBA" id="ARBA00023012"/>
    </source>
</evidence>
<keyword evidence="10 12" id="KW-0472">Membrane</keyword>
<evidence type="ECO:0000256" key="1">
    <source>
        <dbReference type="ARBA" id="ARBA00000085"/>
    </source>
</evidence>
<evidence type="ECO:0000256" key="11">
    <source>
        <dbReference type="SAM" id="MobiDB-lite"/>
    </source>
</evidence>
<dbReference type="GO" id="GO:0005886">
    <property type="term" value="C:plasma membrane"/>
    <property type="evidence" value="ECO:0007669"/>
    <property type="project" value="UniProtKB-SubCell"/>
</dbReference>
<dbReference type="InterPro" id="IPR036890">
    <property type="entry name" value="HATPase_C_sf"/>
</dbReference>
<dbReference type="SMART" id="SM00387">
    <property type="entry name" value="HATPase_c"/>
    <property type="match status" value="1"/>
</dbReference>
<keyword evidence="9" id="KW-0902">Two-component regulatory system</keyword>
<evidence type="ECO:0000256" key="3">
    <source>
        <dbReference type="ARBA" id="ARBA00012438"/>
    </source>
</evidence>
<dbReference type="CDD" id="cd00075">
    <property type="entry name" value="HATPase"/>
    <property type="match status" value="1"/>
</dbReference>
<dbReference type="CDD" id="cd06225">
    <property type="entry name" value="HAMP"/>
    <property type="match status" value="1"/>
</dbReference>
<gene>
    <name evidence="15" type="ORF">BN4615_P751</name>
</gene>
<comment type="subcellular location">
    <subcellularLocation>
        <location evidence="2">Cell membrane</location>
    </subcellularLocation>
</comment>
<dbReference type="GO" id="GO:0000155">
    <property type="term" value="F:phosphorelay sensor kinase activity"/>
    <property type="evidence" value="ECO:0007669"/>
    <property type="project" value="InterPro"/>
</dbReference>
<reference evidence="15" key="1">
    <citation type="submission" date="2016-04" db="EMBL/GenBank/DDBJ databases">
        <authorList>
            <person name="Evans L.H."/>
            <person name="Alamgir A."/>
            <person name="Owens N."/>
            <person name="Weber N.D."/>
            <person name="Virtaneva K."/>
            <person name="Barbian K."/>
            <person name="Babar A."/>
            <person name="Rosenke K."/>
        </authorList>
    </citation>
    <scope>NUCLEOTIDE SEQUENCE</scope>
    <source>
        <strain evidence="15">Nono1</strain>
    </source>
</reference>
<evidence type="ECO:0000313" key="15">
    <source>
        <dbReference type="EMBL" id="SBO91237.1"/>
    </source>
</evidence>
<dbReference type="CDD" id="cd00082">
    <property type="entry name" value="HisKA"/>
    <property type="match status" value="1"/>
</dbReference>
<dbReference type="PROSITE" id="PS50109">
    <property type="entry name" value="HIS_KIN"/>
    <property type="match status" value="1"/>
</dbReference>
<proteinExistence type="predicted"/>
<feature type="domain" description="Histidine kinase" evidence="13">
    <location>
        <begin position="298"/>
        <end position="480"/>
    </location>
</feature>
<dbReference type="InterPro" id="IPR003660">
    <property type="entry name" value="HAMP_dom"/>
</dbReference>
<feature type="domain" description="HAMP" evidence="14">
    <location>
        <begin position="237"/>
        <end position="290"/>
    </location>
</feature>
<dbReference type="InterPro" id="IPR004358">
    <property type="entry name" value="Sig_transdc_His_kin-like_C"/>
</dbReference>
<keyword evidence="5" id="KW-0808">Transferase</keyword>
<dbReference type="InterPro" id="IPR036097">
    <property type="entry name" value="HisK_dim/P_sf"/>
</dbReference>
<evidence type="ECO:0000259" key="13">
    <source>
        <dbReference type="PROSITE" id="PS50109"/>
    </source>
</evidence>
<keyword evidence="8 12" id="KW-1133">Transmembrane helix</keyword>
<evidence type="ECO:0000259" key="14">
    <source>
        <dbReference type="PROSITE" id="PS50885"/>
    </source>
</evidence>
<dbReference type="PRINTS" id="PR00344">
    <property type="entry name" value="BCTRLSENSOR"/>
</dbReference>
<dbReference type="Gene3D" id="1.10.287.130">
    <property type="match status" value="1"/>
</dbReference>
<accession>A0A1M4DXE1</accession>
<evidence type="ECO:0000256" key="12">
    <source>
        <dbReference type="SAM" id="Phobius"/>
    </source>
</evidence>
<protein>
    <recommendedName>
        <fullName evidence="3">histidine kinase</fullName>
        <ecNumber evidence="3">2.7.13.3</ecNumber>
    </recommendedName>
</protein>
<dbReference type="InterPro" id="IPR003661">
    <property type="entry name" value="HisK_dim/P_dom"/>
</dbReference>
<comment type="catalytic activity">
    <reaction evidence="1">
        <text>ATP + protein L-histidine = ADP + protein N-phospho-L-histidine.</text>
        <dbReference type="EC" id="2.7.13.3"/>
    </reaction>
</comment>
<dbReference type="EC" id="2.7.13.3" evidence="3"/>
<evidence type="ECO:0000256" key="8">
    <source>
        <dbReference type="ARBA" id="ARBA00022989"/>
    </source>
</evidence>
<dbReference type="SMART" id="SM00388">
    <property type="entry name" value="HisKA"/>
    <property type="match status" value="1"/>
</dbReference>
<dbReference type="InterPro" id="IPR050428">
    <property type="entry name" value="TCS_sensor_his_kinase"/>
</dbReference>
<dbReference type="Gene3D" id="3.30.565.10">
    <property type="entry name" value="Histidine kinase-like ATPase, C-terminal domain"/>
    <property type="match status" value="1"/>
</dbReference>
<dbReference type="Pfam" id="PF00512">
    <property type="entry name" value="HisKA"/>
    <property type="match status" value="1"/>
</dbReference>
<dbReference type="SUPFAM" id="SSF158472">
    <property type="entry name" value="HAMP domain-like"/>
    <property type="match status" value="1"/>
</dbReference>
<dbReference type="Pfam" id="PF02518">
    <property type="entry name" value="HATPase_c"/>
    <property type="match status" value="1"/>
</dbReference>
<feature type="compositionally biased region" description="Gly residues" evidence="11">
    <location>
        <begin position="10"/>
        <end position="23"/>
    </location>
</feature>